<feature type="binding site" evidence="7">
    <location>
        <position position="216"/>
    </location>
    <ligand>
        <name>Mg(2+)</name>
        <dbReference type="ChEBI" id="CHEBI:18420"/>
    </ligand>
</feature>
<gene>
    <name evidence="9" type="ORF">P6N53_17665</name>
</gene>
<comment type="cofactor">
    <cofactor evidence="7">
        <name>Mg(2+)</name>
        <dbReference type="ChEBI" id="CHEBI:18420"/>
    </cofactor>
</comment>
<keyword evidence="2" id="KW-1003">Cell membrane</keyword>
<name>A0AAW7ZIQ3_9FIRM</name>
<evidence type="ECO:0000256" key="2">
    <source>
        <dbReference type="ARBA" id="ARBA00022475"/>
    </source>
</evidence>
<evidence type="ECO:0000256" key="6">
    <source>
        <dbReference type="ARBA" id="ARBA00023136"/>
    </source>
</evidence>
<dbReference type="GO" id="GO:0005886">
    <property type="term" value="C:plasma membrane"/>
    <property type="evidence" value="ECO:0007669"/>
    <property type="project" value="UniProtKB-SubCell"/>
</dbReference>
<dbReference type="GO" id="GO:0071555">
    <property type="term" value="P:cell wall organization"/>
    <property type="evidence" value="ECO:0007669"/>
    <property type="project" value="TreeGrafter"/>
</dbReference>
<sequence length="353" mass="37565">MNNIIPALFVALAVSLLITPWVRKAAIKIGAMDLPDHRKVHKGIMPRMGGLAVFLAFVAAVLLTQELDRKLIGLLIGGLLIVSLGILDDTRGLSAKVKLVGQIAAAAAVIPFGVQVEFITNPISGELLQLGYLGVPVTIFWIISVTNAVNLIDGLDGLAGGTSLIAALTIAAVTWRQATHIGGDGMEVAALALILAFAILGFLKYNFYPAKIFLGDTGSMFLGFTLGTMAIMGVAKTATAISIIVPIVILGIPLMDVFFAILRRYQSHRPIFQPDKEHLHHRLMALGLSHKQTVLAIYGVSLVLGISAFLLTVLTTSQAVMLLFILTVTIIVLANKIGVIGSTQGFQQRSSKM</sequence>
<reference evidence="9" key="1">
    <citation type="journal article" date="2023" name="J. Hazard. Mater.">
        <title>Anaerobic biodegradation of pyrene and benzo[a]pyrene by a new sulfate-reducing Desulforamulus aquiferis strain DSA.</title>
        <authorList>
            <person name="Zhang Z."/>
            <person name="Sun J."/>
            <person name="Gong X."/>
            <person name="Wang C."/>
            <person name="Wang H."/>
        </authorList>
    </citation>
    <scope>NUCLEOTIDE SEQUENCE</scope>
    <source>
        <strain evidence="9">DSA</strain>
    </source>
</reference>
<feature type="transmembrane region" description="Helical" evidence="8">
    <location>
        <begin position="99"/>
        <end position="118"/>
    </location>
</feature>
<comment type="caution">
    <text evidence="9">The sequence shown here is derived from an EMBL/GenBank/DDBJ whole genome shotgun (WGS) entry which is preliminary data.</text>
</comment>
<evidence type="ECO:0000256" key="3">
    <source>
        <dbReference type="ARBA" id="ARBA00022679"/>
    </source>
</evidence>
<evidence type="ECO:0000256" key="5">
    <source>
        <dbReference type="ARBA" id="ARBA00022989"/>
    </source>
</evidence>
<reference evidence="9" key="2">
    <citation type="submission" date="2023-03" db="EMBL/GenBank/DDBJ databases">
        <authorList>
            <person name="Zhang Z."/>
        </authorList>
    </citation>
    <scope>NUCLEOTIDE SEQUENCE</scope>
    <source>
        <strain evidence="9">DSA</strain>
    </source>
</reference>
<keyword evidence="4 8" id="KW-0812">Transmembrane</keyword>
<dbReference type="InterPro" id="IPR000715">
    <property type="entry name" value="Glycosyl_transferase_4"/>
</dbReference>
<dbReference type="EMBL" id="JARPTC010000032">
    <property type="protein sequence ID" value="MDO7789041.1"/>
    <property type="molecule type" value="Genomic_DNA"/>
</dbReference>
<feature type="binding site" evidence="7">
    <location>
        <position position="150"/>
    </location>
    <ligand>
        <name>Mg(2+)</name>
        <dbReference type="ChEBI" id="CHEBI:18420"/>
    </ligand>
</feature>
<feature type="transmembrane region" description="Helical" evidence="8">
    <location>
        <begin position="71"/>
        <end position="87"/>
    </location>
</feature>
<dbReference type="InterPro" id="IPR018480">
    <property type="entry name" value="PNAcMuramoyl-5peptid_Trfase_CS"/>
</dbReference>
<keyword evidence="7" id="KW-0460">Magnesium</keyword>
<dbReference type="GO" id="GO:0009103">
    <property type="term" value="P:lipopolysaccharide biosynthetic process"/>
    <property type="evidence" value="ECO:0007669"/>
    <property type="project" value="TreeGrafter"/>
</dbReference>
<keyword evidence="7" id="KW-0479">Metal-binding</keyword>
<dbReference type="CDD" id="cd06853">
    <property type="entry name" value="GT_WecA_like"/>
    <property type="match status" value="1"/>
</dbReference>
<proteinExistence type="predicted"/>
<dbReference type="RefSeq" id="WP_304545513.1">
    <property type="nucleotide sequence ID" value="NZ_JARPTC010000032.1"/>
</dbReference>
<dbReference type="AlphaFoldDB" id="A0AAW7ZIQ3"/>
<feature type="transmembrane region" description="Helical" evidence="8">
    <location>
        <begin position="188"/>
        <end position="208"/>
    </location>
</feature>
<dbReference type="Pfam" id="PF00953">
    <property type="entry name" value="Glycos_transf_4"/>
    <property type="match status" value="1"/>
</dbReference>
<dbReference type="PANTHER" id="PTHR22926">
    <property type="entry name" value="PHOSPHO-N-ACETYLMURAMOYL-PENTAPEPTIDE-TRANSFERASE"/>
    <property type="match status" value="1"/>
</dbReference>
<keyword evidence="5 8" id="KW-1133">Transmembrane helix</keyword>
<dbReference type="Proteomes" id="UP001172911">
    <property type="component" value="Unassembled WGS sequence"/>
</dbReference>
<feature type="transmembrane region" description="Helical" evidence="8">
    <location>
        <begin position="158"/>
        <end position="176"/>
    </location>
</feature>
<evidence type="ECO:0000256" key="7">
    <source>
        <dbReference type="PIRSR" id="PIRSR600715-1"/>
    </source>
</evidence>
<keyword evidence="10" id="KW-1185">Reference proteome</keyword>
<protein>
    <submittedName>
        <fullName evidence="9">MraY family glycosyltransferase</fullName>
    </submittedName>
</protein>
<keyword evidence="3" id="KW-0808">Transferase</keyword>
<evidence type="ECO:0000313" key="9">
    <source>
        <dbReference type="EMBL" id="MDO7789041.1"/>
    </source>
</evidence>
<evidence type="ECO:0000256" key="1">
    <source>
        <dbReference type="ARBA" id="ARBA00004651"/>
    </source>
</evidence>
<evidence type="ECO:0000256" key="8">
    <source>
        <dbReference type="SAM" id="Phobius"/>
    </source>
</evidence>
<feature type="transmembrane region" description="Helical" evidence="8">
    <location>
        <begin position="130"/>
        <end position="152"/>
    </location>
</feature>
<keyword evidence="6 8" id="KW-0472">Membrane</keyword>
<accession>A0AAW7ZIQ3</accession>
<dbReference type="GO" id="GO:0044038">
    <property type="term" value="P:cell wall macromolecule biosynthetic process"/>
    <property type="evidence" value="ECO:0007669"/>
    <property type="project" value="TreeGrafter"/>
</dbReference>
<feature type="transmembrane region" description="Helical" evidence="8">
    <location>
        <begin position="228"/>
        <end position="261"/>
    </location>
</feature>
<dbReference type="PANTHER" id="PTHR22926:SF3">
    <property type="entry name" value="UNDECAPRENYL-PHOSPHATE ALPHA-N-ACETYLGLUCOSAMINYL 1-PHOSPHATE TRANSFERASE"/>
    <property type="match status" value="1"/>
</dbReference>
<feature type="transmembrane region" description="Helical" evidence="8">
    <location>
        <begin position="294"/>
        <end position="314"/>
    </location>
</feature>
<dbReference type="GO" id="GO:0046872">
    <property type="term" value="F:metal ion binding"/>
    <property type="evidence" value="ECO:0007669"/>
    <property type="project" value="UniProtKB-KW"/>
</dbReference>
<feature type="transmembrane region" description="Helical" evidence="8">
    <location>
        <begin position="320"/>
        <end position="343"/>
    </location>
</feature>
<comment type="subcellular location">
    <subcellularLocation>
        <location evidence="1">Cell membrane</location>
        <topology evidence="1">Multi-pass membrane protein</topology>
    </subcellularLocation>
</comment>
<organism evidence="9 10">
    <name type="scientific">Desulforamulus aquiferis</name>
    <dbReference type="NCBI Taxonomy" id="1397668"/>
    <lineage>
        <taxon>Bacteria</taxon>
        <taxon>Bacillati</taxon>
        <taxon>Bacillota</taxon>
        <taxon>Clostridia</taxon>
        <taxon>Eubacteriales</taxon>
        <taxon>Peptococcaceae</taxon>
        <taxon>Desulforamulus</taxon>
    </lineage>
</organism>
<dbReference type="GO" id="GO:0016780">
    <property type="term" value="F:phosphotransferase activity, for other substituted phosphate groups"/>
    <property type="evidence" value="ECO:0007669"/>
    <property type="project" value="InterPro"/>
</dbReference>
<evidence type="ECO:0000313" key="10">
    <source>
        <dbReference type="Proteomes" id="UP001172911"/>
    </source>
</evidence>
<feature type="transmembrane region" description="Helical" evidence="8">
    <location>
        <begin position="44"/>
        <end position="64"/>
    </location>
</feature>
<dbReference type="PROSITE" id="PS01348">
    <property type="entry name" value="MRAY_2"/>
    <property type="match status" value="1"/>
</dbReference>
<evidence type="ECO:0000256" key="4">
    <source>
        <dbReference type="ARBA" id="ARBA00022692"/>
    </source>
</evidence>